<feature type="compositionally biased region" description="Low complexity" evidence="3">
    <location>
        <begin position="16"/>
        <end position="27"/>
    </location>
</feature>
<dbReference type="PROSITE" id="PS51375">
    <property type="entry name" value="PPR"/>
    <property type="match status" value="3"/>
</dbReference>
<dbReference type="InterPro" id="IPR011990">
    <property type="entry name" value="TPR-like_helical_dom_sf"/>
</dbReference>
<dbReference type="Pfam" id="PF13041">
    <property type="entry name" value="PPR_2"/>
    <property type="match status" value="1"/>
</dbReference>
<evidence type="ECO:0000256" key="2">
    <source>
        <dbReference type="PROSITE-ProRule" id="PRU00708"/>
    </source>
</evidence>
<accession>A0A812PBK4</accession>
<evidence type="ECO:0000313" key="4">
    <source>
        <dbReference type="EMBL" id="CAE7341173.1"/>
    </source>
</evidence>
<dbReference type="Gene3D" id="1.25.40.10">
    <property type="entry name" value="Tetratricopeptide repeat domain"/>
    <property type="match status" value="3"/>
</dbReference>
<proteinExistence type="predicted"/>
<comment type="caution">
    <text evidence="4">The sequence shown here is derived from an EMBL/GenBank/DDBJ whole genome shotgun (WGS) entry which is preliminary data.</text>
</comment>
<name>A0A812PBK4_9DINO</name>
<feature type="region of interest" description="Disordered" evidence="3">
    <location>
        <begin position="1"/>
        <end position="40"/>
    </location>
</feature>
<feature type="non-terminal residue" evidence="4">
    <location>
        <position position="583"/>
    </location>
</feature>
<dbReference type="Proteomes" id="UP000601435">
    <property type="component" value="Unassembled WGS sequence"/>
</dbReference>
<dbReference type="PANTHER" id="PTHR47936">
    <property type="entry name" value="PPR_LONG DOMAIN-CONTAINING PROTEIN"/>
    <property type="match status" value="1"/>
</dbReference>
<dbReference type="PANTHER" id="PTHR47936:SF1">
    <property type="entry name" value="PENTATRICOPEPTIDE REPEAT-CONTAINING PROTEIN GUN1, CHLOROPLASTIC"/>
    <property type="match status" value="1"/>
</dbReference>
<dbReference type="EMBL" id="CAJNJA010014381">
    <property type="protein sequence ID" value="CAE7341173.1"/>
    <property type="molecule type" value="Genomic_DNA"/>
</dbReference>
<feature type="repeat" description="PPR" evidence="2">
    <location>
        <begin position="261"/>
        <end position="295"/>
    </location>
</feature>
<organism evidence="4 5">
    <name type="scientific">Symbiodinium necroappetens</name>
    <dbReference type="NCBI Taxonomy" id="1628268"/>
    <lineage>
        <taxon>Eukaryota</taxon>
        <taxon>Sar</taxon>
        <taxon>Alveolata</taxon>
        <taxon>Dinophyceae</taxon>
        <taxon>Suessiales</taxon>
        <taxon>Symbiodiniaceae</taxon>
        <taxon>Symbiodinium</taxon>
    </lineage>
</organism>
<gene>
    <name evidence="4" type="ORF">SNEC2469_LOCUS8788</name>
</gene>
<evidence type="ECO:0008006" key="6">
    <source>
        <dbReference type="Google" id="ProtNLM"/>
    </source>
</evidence>
<feature type="compositionally biased region" description="Polar residues" evidence="3">
    <location>
        <begin position="28"/>
        <end position="40"/>
    </location>
</feature>
<evidence type="ECO:0000256" key="3">
    <source>
        <dbReference type="SAM" id="MobiDB-lite"/>
    </source>
</evidence>
<dbReference type="OrthoDB" id="185373at2759"/>
<dbReference type="NCBIfam" id="TIGR00756">
    <property type="entry name" value="PPR"/>
    <property type="match status" value="2"/>
</dbReference>
<reference evidence="4" key="1">
    <citation type="submission" date="2021-02" db="EMBL/GenBank/DDBJ databases">
        <authorList>
            <person name="Dougan E. K."/>
            <person name="Rhodes N."/>
            <person name="Thang M."/>
            <person name="Chan C."/>
        </authorList>
    </citation>
    <scope>NUCLEOTIDE SEQUENCE</scope>
</reference>
<feature type="repeat" description="PPR" evidence="2">
    <location>
        <begin position="364"/>
        <end position="398"/>
    </location>
</feature>
<feature type="repeat" description="PPR" evidence="2">
    <location>
        <begin position="226"/>
        <end position="260"/>
    </location>
</feature>
<evidence type="ECO:0000313" key="5">
    <source>
        <dbReference type="Proteomes" id="UP000601435"/>
    </source>
</evidence>
<dbReference type="AlphaFoldDB" id="A0A812PBK4"/>
<dbReference type="Pfam" id="PF13812">
    <property type="entry name" value="PPR_3"/>
    <property type="match status" value="1"/>
</dbReference>
<keyword evidence="1" id="KW-0677">Repeat</keyword>
<evidence type="ECO:0000256" key="1">
    <source>
        <dbReference type="ARBA" id="ARBA00022737"/>
    </source>
</evidence>
<protein>
    <recommendedName>
        <fullName evidence="6">Pentatricopeptide repeat-containing protein, chloroplastic</fullName>
    </recommendedName>
</protein>
<dbReference type="InterPro" id="IPR002885">
    <property type="entry name" value="PPR_rpt"/>
</dbReference>
<sequence length="583" mass="64147">MYRWEPTPKPSRARPRLLSSRLGLQSPKPQESFSSRKGAGRQSQWKEAVATYNQLKFGSLETDAVCCGAVLQACQASAWHLAYSMFWQVQEASMQLSVICCNIALSFSGQQESWHRTIGLLLWMSSLAMRPDSQSYAPALGSVTTWAQSLQLLHQAPPNRILSNVAMATIAGAWRWSFSIFCDLRAARPLPDTIFLNTFLSSLERSCQWQLAVSMLQTPPESLNPNRVSFNACLHACGEAEQLDQALQLLASMEDHGPSPDVISYSAVLNTCARLAQWRLALEELRRMQRRHVSPDVVALNAAMSACAEAVQWQTCLSMLQTSSAGDADSISYNAFLKACDKSARWTVALCMHAQMLRTRTGCTTTTYNTLLSCCQRSSQWEHATRLLAMMTSQHCPADIISFNACLGALRRGSQWQHALSLLDMMTRSRVRSDVVTLVEALGALADGEASARPGLAPSLAQGIAVSVRDCMEPGVQAEASRPSGLAITACDSLASQRLPETFESQWLLRRYALRPALRALRGPVPRPLASRALRLRDPALERQHSLGASLTKEALLELEGPSVRPFPLPWMLQASQAPEATD</sequence>
<keyword evidence="5" id="KW-1185">Reference proteome</keyword>